<keyword evidence="2" id="KW-0479">Metal-binding</keyword>
<keyword evidence="5 8" id="KW-0456">Lyase</keyword>
<evidence type="ECO:0000256" key="6">
    <source>
        <dbReference type="ARBA" id="ARBA00036832"/>
    </source>
</evidence>
<evidence type="ECO:0000259" key="10">
    <source>
        <dbReference type="Pfam" id="PF04909"/>
    </source>
</evidence>
<dbReference type="PANTHER" id="PTHR21240">
    <property type="entry name" value="2-AMINO-3-CARBOXYLMUCONATE-6-SEMIALDEHYDE DECARBOXYLASE"/>
    <property type="match status" value="1"/>
</dbReference>
<feature type="signal peptide" evidence="9">
    <location>
        <begin position="1"/>
        <end position="19"/>
    </location>
</feature>
<dbReference type="STRING" id="857340.A0A086T6Z6"/>
<dbReference type="GO" id="GO:0016787">
    <property type="term" value="F:hydrolase activity"/>
    <property type="evidence" value="ECO:0007669"/>
    <property type="project" value="InterPro"/>
</dbReference>
<feature type="chain" id="PRO_5001815370" description="6-methylsalicylate decarboxylase" evidence="9">
    <location>
        <begin position="20"/>
        <end position="354"/>
    </location>
</feature>
<name>A0A086T6Z6_HAPC1</name>
<dbReference type="PANTHER" id="PTHR21240:SF29">
    <property type="entry name" value="AMIDOHYDROLASE-RELATED DOMAIN-CONTAINING PROTEIN"/>
    <property type="match status" value="1"/>
</dbReference>
<sequence>MAPLHTLVALSVGAAAASCYHIDTHLHALPPVYVDAINRHGGEIFGFPPPAWSINATLDWLDRTNSSLGFLSLSVPGPPIAGTGAEARDLARDINEFYGKETYTEVSNPAAKKRLGFFAALPDWRDVDGTIAEIDFLYKQQKLAHGVAVNTNYGDYLLGNPLFERIWARLDKYGALVFLHPSGLPGVQPPDVAFGVQPPIVDFPFATTRAATDIVLTGTLKRYTNVDVVLSHAGGTLPYLGDRILGFLSIPIVAQYANVTVPEIEQGLARFYHDFALSTSPGQLNGLIDFTDSSKFLWGSDWPHVSEQRIDYLKAQWYDFVSTNPRGRLVAPQVLRANGKELLARHEQKHKLIK</sequence>
<dbReference type="InterPro" id="IPR032465">
    <property type="entry name" value="ACMSD"/>
</dbReference>
<dbReference type="OrthoDB" id="2832284at2759"/>
<dbReference type="InterPro" id="IPR032466">
    <property type="entry name" value="Metal_Hydrolase"/>
</dbReference>
<dbReference type="AlphaFoldDB" id="A0A086T6Z6"/>
<evidence type="ECO:0000256" key="3">
    <source>
        <dbReference type="ARBA" id="ARBA00022793"/>
    </source>
</evidence>
<gene>
    <name evidence="11" type="ORF">ACRE_040920</name>
</gene>
<dbReference type="GO" id="GO:0019748">
    <property type="term" value="P:secondary metabolic process"/>
    <property type="evidence" value="ECO:0007669"/>
    <property type="project" value="TreeGrafter"/>
</dbReference>
<comment type="catalytic activity">
    <reaction evidence="6">
        <text>6-methylsalicylate + H(+) = 3-methylphenol + CO2</text>
        <dbReference type="Rhea" id="RHEA:23112"/>
        <dbReference type="ChEBI" id="CHEBI:15378"/>
        <dbReference type="ChEBI" id="CHEBI:16526"/>
        <dbReference type="ChEBI" id="CHEBI:17231"/>
        <dbReference type="ChEBI" id="CHEBI:36658"/>
        <dbReference type="EC" id="4.1.1.52"/>
    </reaction>
    <physiologicalReaction direction="left-to-right" evidence="6">
        <dbReference type="Rhea" id="RHEA:23113"/>
    </physiologicalReaction>
</comment>
<accession>A0A086T6Z6</accession>
<keyword evidence="4" id="KW-0862">Zinc</keyword>
<evidence type="ECO:0000256" key="8">
    <source>
        <dbReference type="RuleBase" id="RU366045"/>
    </source>
</evidence>
<dbReference type="GO" id="GO:0005829">
    <property type="term" value="C:cytosol"/>
    <property type="evidence" value="ECO:0007669"/>
    <property type="project" value="TreeGrafter"/>
</dbReference>
<evidence type="ECO:0000256" key="4">
    <source>
        <dbReference type="ARBA" id="ARBA00022833"/>
    </source>
</evidence>
<evidence type="ECO:0000256" key="7">
    <source>
        <dbReference type="ARBA" id="ARBA00038889"/>
    </source>
</evidence>
<evidence type="ECO:0000256" key="9">
    <source>
        <dbReference type="SAM" id="SignalP"/>
    </source>
</evidence>
<keyword evidence="12" id="KW-1185">Reference proteome</keyword>
<dbReference type="EMBL" id="JPKY01000037">
    <property type="protein sequence ID" value="KFH45128.1"/>
    <property type="molecule type" value="Genomic_DNA"/>
</dbReference>
<evidence type="ECO:0000256" key="1">
    <source>
        <dbReference type="ARBA" id="ARBA00005871"/>
    </source>
</evidence>
<organism evidence="11 12">
    <name type="scientific">Hapsidospora chrysogenum (strain ATCC 11550 / CBS 779.69 / DSM 880 / IAM 14645 / JCM 23072 / IMI 49137)</name>
    <name type="common">Acremonium chrysogenum</name>
    <dbReference type="NCBI Taxonomy" id="857340"/>
    <lineage>
        <taxon>Eukaryota</taxon>
        <taxon>Fungi</taxon>
        <taxon>Dikarya</taxon>
        <taxon>Ascomycota</taxon>
        <taxon>Pezizomycotina</taxon>
        <taxon>Sordariomycetes</taxon>
        <taxon>Hypocreomycetidae</taxon>
        <taxon>Hypocreales</taxon>
        <taxon>Bionectriaceae</taxon>
        <taxon>Hapsidospora</taxon>
    </lineage>
</organism>
<dbReference type="InterPro" id="IPR006680">
    <property type="entry name" value="Amidohydro-rel"/>
</dbReference>
<reference evidence="12" key="1">
    <citation type="journal article" date="2014" name="Genome Announc.">
        <title>Genome sequence and annotation of Acremonium chrysogenum, producer of the beta-lactam antibiotic cephalosporin C.</title>
        <authorList>
            <person name="Terfehr D."/>
            <person name="Dahlmann T.A."/>
            <person name="Specht T."/>
            <person name="Zadra I."/>
            <person name="Kuernsteiner H."/>
            <person name="Kueck U."/>
        </authorList>
    </citation>
    <scope>NUCLEOTIDE SEQUENCE [LARGE SCALE GENOMIC DNA]</scope>
    <source>
        <strain evidence="12">ATCC 11550 / CBS 779.69 / DSM 880 / IAM 14645 / JCM 23072 / IMI 49137</strain>
    </source>
</reference>
<feature type="domain" description="Amidohydrolase-related" evidence="10">
    <location>
        <begin position="22"/>
        <end position="316"/>
    </location>
</feature>
<dbReference type="Gene3D" id="3.20.20.140">
    <property type="entry name" value="Metal-dependent hydrolases"/>
    <property type="match status" value="1"/>
</dbReference>
<protein>
    <recommendedName>
        <fullName evidence="7">6-methylsalicylate decarboxylase</fullName>
        <ecNumber evidence="7">4.1.1.52</ecNumber>
    </recommendedName>
</protein>
<keyword evidence="9" id="KW-0732">Signal</keyword>
<comment type="similarity">
    <text evidence="1">Belongs to the metallo-dependent hydrolases superfamily. ACMSD family.</text>
</comment>
<keyword evidence="3 8" id="KW-0210">Decarboxylase</keyword>
<dbReference type="SUPFAM" id="SSF51556">
    <property type="entry name" value="Metallo-dependent hydrolases"/>
    <property type="match status" value="1"/>
</dbReference>
<evidence type="ECO:0000313" key="12">
    <source>
        <dbReference type="Proteomes" id="UP000029964"/>
    </source>
</evidence>
<evidence type="ECO:0000256" key="5">
    <source>
        <dbReference type="ARBA" id="ARBA00023239"/>
    </source>
</evidence>
<evidence type="ECO:0000313" key="11">
    <source>
        <dbReference type="EMBL" id="KFH45128.1"/>
    </source>
</evidence>
<dbReference type="GO" id="GO:0046872">
    <property type="term" value="F:metal ion binding"/>
    <property type="evidence" value="ECO:0007669"/>
    <property type="project" value="UniProtKB-KW"/>
</dbReference>
<dbReference type="GO" id="GO:0047596">
    <property type="term" value="F:6-methylsalicylate decarboxylase activity"/>
    <property type="evidence" value="ECO:0007669"/>
    <property type="project" value="UniProtKB-EC"/>
</dbReference>
<dbReference type="Proteomes" id="UP000029964">
    <property type="component" value="Unassembled WGS sequence"/>
</dbReference>
<dbReference type="EC" id="4.1.1.52" evidence="7"/>
<proteinExistence type="inferred from homology"/>
<dbReference type="Pfam" id="PF04909">
    <property type="entry name" value="Amidohydro_2"/>
    <property type="match status" value="1"/>
</dbReference>
<evidence type="ECO:0000256" key="2">
    <source>
        <dbReference type="ARBA" id="ARBA00022723"/>
    </source>
</evidence>
<comment type="caution">
    <text evidence="11">The sequence shown here is derived from an EMBL/GenBank/DDBJ whole genome shotgun (WGS) entry which is preliminary data.</text>
</comment>
<dbReference type="HOGENOM" id="CLU_039329_2_1_1"/>